<evidence type="ECO:0000259" key="5">
    <source>
        <dbReference type="Pfam" id="PF14420"/>
    </source>
</evidence>
<dbReference type="PANTHER" id="PTHR24123">
    <property type="entry name" value="ANKYRIN REPEAT-CONTAINING"/>
    <property type="match status" value="1"/>
</dbReference>
<evidence type="ECO:0000256" key="1">
    <source>
        <dbReference type="ARBA" id="ARBA00022737"/>
    </source>
</evidence>
<keyword evidence="2 3" id="KW-0040">ANK repeat</keyword>
<reference evidence="6 7" key="1">
    <citation type="journal article" date="2024" name="IMA Fungus">
        <title>Apiospora arundinis, a panoply of carbohydrate-active enzymes and secondary metabolites.</title>
        <authorList>
            <person name="Sorensen T."/>
            <person name="Petersen C."/>
            <person name="Muurmann A.T."/>
            <person name="Christiansen J.V."/>
            <person name="Brundto M.L."/>
            <person name="Overgaard C.K."/>
            <person name="Boysen A.T."/>
            <person name="Wollenberg R.D."/>
            <person name="Larsen T.O."/>
            <person name="Sorensen J.L."/>
            <person name="Nielsen K.L."/>
            <person name="Sondergaard T.E."/>
        </authorList>
    </citation>
    <scope>NUCLEOTIDE SEQUENCE [LARGE SCALE GENOMIC DNA]</scope>
    <source>
        <strain evidence="6 7">AAU 773</strain>
    </source>
</reference>
<comment type="caution">
    <text evidence="6">The sequence shown here is derived from an EMBL/GenBank/DDBJ whole genome shotgun (WGS) entry which is preliminary data.</text>
</comment>
<dbReference type="SUPFAM" id="SSF48403">
    <property type="entry name" value="Ankyrin repeat"/>
    <property type="match status" value="2"/>
</dbReference>
<dbReference type="Pfam" id="PF14420">
    <property type="entry name" value="Clr5"/>
    <property type="match status" value="1"/>
</dbReference>
<dbReference type="InterPro" id="IPR051165">
    <property type="entry name" value="Multifunctional_ANK_Repeat"/>
</dbReference>
<accession>A0ABR2JN82</accession>
<dbReference type="EMBL" id="JAPCWZ010000001">
    <property type="protein sequence ID" value="KAK8880275.1"/>
    <property type="molecule type" value="Genomic_DNA"/>
</dbReference>
<protein>
    <submittedName>
        <fullName evidence="6">Ankyrin repeat-containing domain protein</fullName>
    </submittedName>
</protein>
<dbReference type="Proteomes" id="UP001390339">
    <property type="component" value="Unassembled WGS sequence"/>
</dbReference>
<dbReference type="PANTHER" id="PTHR24123:SF33">
    <property type="entry name" value="PROTEIN HOS4"/>
    <property type="match status" value="1"/>
</dbReference>
<dbReference type="Pfam" id="PF00023">
    <property type="entry name" value="Ank"/>
    <property type="match status" value="3"/>
</dbReference>
<organism evidence="6 7">
    <name type="scientific">Apiospora arundinis</name>
    <dbReference type="NCBI Taxonomy" id="335852"/>
    <lineage>
        <taxon>Eukaryota</taxon>
        <taxon>Fungi</taxon>
        <taxon>Dikarya</taxon>
        <taxon>Ascomycota</taxon>
        <taxon>Pezizomycotina</taxon>
        <taxon>Sordariomycetes</taxon>
        <taxon>Xylariomycetidae</taxon>
        <taxon>Amphisphaeriales</taxon>
        <taxon>Apiosporaceae</taxon>
        <taxon>Apiospora</taxon>
    </lineage>
</organism>
<keyword evidence="1" id="KW-0677">Repeat</keyword>
<name>A0ABR2JN82_9PEZI</name>
<dbReference type="InterPro" id="IPR025676">
    <property type="entry name" value="Clr5_dom"/>
</dbReference>
<evidence type="ECO:0000256" key="2">
    <source>
        <dbReference type="ARBA" id="ARBA00023043"/>
    </source>
</evidence>
<feature type="compositionally biased region" description="Polar residues" evidence="4">
    <location>
        <begin position="1242"/>
        <end position="1251"/>
    </location>
</feature>
<feature type="repeat" description="ANK" evidence="3">
    <location>
        <begin position="1062"/>
        <end position="1094"/>
    </location>
</feature>
<dbReference type="Gene3D" id="1.25.40.20">
    <property type="entry name" value="Ankyrin repeat-containing domain"/>
    <property type="match status" value="4"/>
</dbReference>
<feature type="region of interest" description="Disordered" evidence="4">
    <location>
        <begin position="1227"/>
        <end position="1271"/>
    </location>
</feature>
<evidence type="ECO:0000313" key="6">
    <source>
        <dbReference type="EMBL" id="KAK8880275.1"/>
    </source>
</evidence>
<evidence type="ECO:0000256" key="3">
    <source>
        <dbReference type="PROSITE-ProRule" id="PRU00023"/>
    </source>
</evidence>
<evidence type="ECO:0000313" key="7">
    <source>
        <dbReference type="Proteomes" id="UP001390339"/>
    </source>
</evidence>
<dbReference type="PROSITE" id="PS50088">
    <property type="entry name" value="ANK_REPEAT"/>
    <property type="match status" value="4"/>
</dbReference>
<keyword evidence="7" id="KW-1185">Reference proteome</keyword>
<dbReference type="Pfam" id="PF12796">
    <property type="entry name" value="Ank_2"/>
    <property type="match status" value="1"/>
</dbReference>
<feature type="repeat" description="ANK" evidence="3">
    <location>
        <begin position="685"/>
        <end position="713"/>
    </location>
</feature>
<dbReference type="InterPro" id="IPR002110">
    <property type="entry name" value="Ankyrin_rpt"/>
</dbReference>
<dbReference type="SMART" id="SM00248">
    <property type="entry name" value="ANK"/>
    <property type="match status" value="8"/>
</dbReference>
<dbReference type="InterPro" id="IPR036770">
    <property type="entry name" value="Ankyrin_rpt-contain_sf"/>
</dbReference>
<sequence>MPSDSPEVLREREWERHRMRIWHLLLQEKLQLDEIRDRMKSDGFCATLNEYRSRLRSWGFFRNNPKPTRNYITHRVEKRKRQGKGSDVVVAGIKWSAQKIQKETCRNFYPTHEIPRDASPCTPPGPKVSVCSPTPYDLTIHDPFEWPSDLPWLRFTNRVSEAPVDVLGPMVQRLLRVTSDFGTNEVAIFGEHSSLPLVARHMGLSLPPNISNPVKLSGYFRSIMPEAIRGEHLLRCQSLTKDLKSAARECVIWSLYQISNKSFESFEYEASRDELLLDLITQLGLVGSKDPLLEEPTVASILEEVWCAALRRCRATIVSWILDISTHLNMADELVPCQISLVPPYSLYHKPLILVASKLGKDLFCCSRRDKEKHPENVSRHDVEKTMRILLAHGASPDCFCCDHHGTPLDMAVKEGLLDTVKAFMEHAINIYGQEYLQMIDFDTLVYLPSHRIPLASQHGMLDYLRSIYAKAIWNLRDPLDALICPKGLINAAVMGGPALLSLLQSKKADFNCHNLRGKFPLGSVIAEEPRVRYEPRRFERCELLLTLGASVNYVPARTCDREECPSALHIASVFGHDDIVRFLLNKGAHHHTPARLCVEGTWLYGLGTGTNNVNAHHARSPLSWALSQGWQDCAALLLESGAPIEGHELLLLSKVIPQYFDRVSEKAIKTLIARGAKLDLKDSSGKTALDIAINNGNHKVANILIRSGANIDPSISLNCLEYLKIITSITDEDVADDFNMLLGNWYRLYPCESVQSQSARLDVVANVTWDLRPLRFLLNQYPHAYSSNALKAMLRRITHDNFTSSLSIIHDLLRRRRPALVDIVVELEALCELLFEETLWGSTDLFSVVDPDLFSVVDPDLFSVVDPDLFSVVDLLLSQQPSLSGMRSNPWANPLIAVFGWRFGWEFDCLGSERYPVSNALLSDFILDKFLHYGFKANTALGLMALRQGCSIDQLQQLMALGFDPRKRYRWSHTALQYAVESNDSGMVSYLLSCGVNVNGRPLWADSPEDNFGMVRHHWMLAMTGIGRTALQLAVENGNWECVELLVNHGADVNAPPARISGATALQLAAMKGYTGLVGWLISRGAKVHAQGASFRGMTAMEGAAAFGRLDVVKLLFEYGDFRSGEGRCQCIRAVGFVRKTAHHALGSYMEHQVGWSEEDEKMLVEEGEYMDDFLEEGYFDESNYIYDENYQDHCGGKRCTGETESIDEEMDEPACCRGEVETDLLGSRDGESDAQDFGETDSSYSTEAVSTDHGDEVSEPYSEQNNHRMGHVNSTETQAYGETFDGSLETQILADRDWGFLANAGLRYEGQAMSAGVVLGEVTENEGFTGEPFAPVPVPGWVDGLNSQGGWMDFPETQVWEPQPANPFLNMDVD</sequence>
<proteinExistence type="predicted"/>
<dbReference type="PROSITE" id="PS50297">
    <property type="entry name" value="ANK_REP_REGION"/>
    <property type="match status" value="4"/>
</dbReference>
<evidence type="ECO:0000256" key="4">
    <source>
        <dbReference type="SAM" id="MobiDB-lite"/>
    </source>
</evidence>
<feature type="repeat" description="ANK" evidence="3">
    <location>
        <begin position="1027"/>
        <end position="1059"/>
    </location>
</feature>
<gene>
    <name evidence="6" type="ORF">PGQ11_001569</name>
</gene>
<feature type="repeat" description="ANK" evidence="3">
    <location>
        <begin position="564"/>
        <end position="596"/>
    </location>
</feature>
<feature type="domain" description="Clr5" evidence="5">
    <location>
        <begin position="11"/>
        <end position="61"/>
    </location>
</feature>
<dbReference type="PRINTS" id="PR01415">
    <property type="entry name" value="ANKYRIN"/>
</dbReference>